<proteinExistence type="predicted"/>
<keyword evidence="3" id="KW-1185">Reference proteome</keyword>
<evidence type="ECO:0000256" key="1">
    <source>
        <dbReference type="SAM" id="MobiDB-lite"/>
    </source>
</evidence>
<feature type="compositionally biased region" description="Basic and acidic residues" evidence="1">
    <location>
        <begin position="15"/>
        <end position="33"/>
    </location>
</feature>
<dbReference type="EMBL" id="VOGC01000003">
    <property type="protein sequence ID" value="MQN01138.1"/>
    <property type="molecule type" value="Genomic_DNA"/>
</dbReference>
<protein>
    <submittedName>
        <fullName evidence="2">Uncharacterized protein</fullName>
    </submittedName>
</protein>
<sequence length="152" mass="17421">MKNNSRSKAGNIFESIKKEEENEQKEQKKKVETNIKTTAQVKSATKKPETLAKTTNIEKEEEKPENPTQNTNMQEMPSTNPGINYLNSAQNQVETPINNGLLYITPTRKKTRSHRKGFLLSDLALSNLQKEAEKYEISENELINQILEKMIQ</sequence>
<dbReference type="AlphaFoldDB" id="A0A6N7IZG7"/>
<organism evidence="2 3">
    <name type="scientific">Candidatus Weimeria bifida</name>
    <dbReference type="NCBI Taxonomy" id="2599074"/>
    <lineage>
        <taxon>Bacteria</taxon>
        <taxon>Bacillati</taxon>
        <taxon>Bacillota</taxon>
        <taxon>Clostridia</taxon>
        <taxon>Lachnospirales</taxon>
        <taxon>Lachnospiraceae</taxon>
        <taxon>Candidatus Weimeria</taxon>
    </lineage>
</organism>
<feature type="compositionally biased region" description="Polar residues" evidence="1">
    <location>
        <begin position="73"/>
        <end position="86"/>
    </location>
</feature>
<feature type="compositionally biased region" description="Basic and acidic residues" evidence="1">
    <location>
        <begin position="46"/>
        <end position="65"/>
    </location>
</feature>
<feature type="compositionally biased region" description="Polar residues" evidence="1">
    <location>
        <begin position="34"/>
        <end position="43"/>
    </location>
</feature>
<name>A0A6N7IZG7_9FIRM</name>
<reference evidence="2" key="1">
    <citation type="journal article" date="2020" name="Appl. Environ. Microbiol.">
        <title>Medium-Chain Fatty Acid Synthesis by 'Candidatus Weimeria bifida' gen. nov., sp. nov., and 'Candidatus Pseudoramibacter fermentans' sp. nov.</title>
        <authorList>
            <person name="Scarborough M.J."/>
            <person name="Myers K.S."/>
            <person name="Donohue T.J."/>
            <person name="Noguera D.R."/>
        </authorList>
    </citation>
    <scope>NUCLEOTIDE SEQUENCE</scope>
    <source>
        <strain evidence="2">LCO1.1</strain>
    </source>
</reference>
<feature type="region of interest" description="Disordered" evidence="1">
    <location>
        <begin position="1"/>
        <end position="86"/>
    </location>
</feature>
<gene>
    <name evidence="2" type="ORF">FRC54_04190</name>
</gene>
<accession>A0A6N7IZG7</accession>
<evidence type="ECO:0000313" key="3">
    <source>
        <dbReference type="Proteomes" id="UP000460257"/>
    </source>
</evidence>
<comment type="caution">
    <text evidence="2">The sequence shown here is derived from an EMBL/GenBank/DDBJ whole genome shotgun (WGS) entry which is preliminary data.</text>
</comment>
<dbReference type="Proteomes" id="UP000460257">
    <property type="component" value="Unassembled WGS sequence"/>
</dbReference>
<evidence type="ECO:0000313" key="2">
    <source>
        <dbReference type="EMBL" id="MQN01138.1"/>
    </source>
</evidence>